<dbReference type="InterPro" id="IPR038740">
    <property type="entry name" value="BioF2-like_GNAT_dom"/>
</dbReference>
<dbReference type="Proteomes" id="UP000250222">
    <property type="component" value="Unassembled WGS sequence"/>
</dbReference>
<keyword evidence="6" id="KW-0961">Cell wall biogenesis/degradation</keyword>
<dbReference type="GO" id="GO:0009252">
    <property type="term" value="P:peptidoglycan biosynthetic process"/>
    <property type="evidence" value="ECO:0007669"/>
    <property type="project" value="UniProtKB-KW"/>
</dbReference>
<evidence type="ECO:0000256" key="3">
    <source>
        <dbReference type="ARBA" id="ARBA00022960"/>
    </source>
</evidence>
<dbReference type="Gene3D" id="3.40.630.30">
    <property type="match status" value="1"/>
</dbReference>
<keyword evidence="2 8" id="KW-0808">Transferase</keyword>
<evidence type="ECO:0000256" key="5">
    <source>
        <dbReference type="ARBA" id="ARBA00023315"/>
    </source>
</evidence>
<dbReference type="RefSeq" id="WP_110851001.1">
    <property type="nucleotide sequence ID" value="NZ_QKLZ01000001.1"/>
</dbReference>
<dbReference type="PROSITE" id="PS51191">
    <property type="entry name" value="FEMABX"/>
    <property type="match status" value="1"/>
</dbReference>
<dbReference type="GO" id="GO:0016755">
    <property type="term" value="F:aminoacyltransferase activity"/>
    <property type="evidence" value="ECO:0007669"/>
    <property type="project" value="InterPro"/>
</dbReference>
<dbReference type="EMBL" id="UETB01000001">
    <property type="protein sequence ID" value="SSA36871.1"/>
    <property type="molecule type" value="Genomic_DNA"/>
</dbReference>
<keyword evidence="4" id="KW-0573">Peptidoglycan synthesis</keyword>
<proteinExistence type="inferred from homology"/>
<evidence type="ECO:0000256" key="2">
    <source>
        <dbReference type="ARBA" id="ARBA00022679"/>
    </source>
</evidence>
<dbReference type="AlphaFoldDB" id="A0A2Y8ZX23"/>
<dbReference type="Pfam" id="PF13480">
    <property type="entry name" value="Acetyltransf_6"/>
    <property type="match status" value="1"/>
</dbReference>
<name>A0A2Y8ZX23_9MICO</name>
<feature type="domain" description="BioF2-like acetyltransferase" evidence="7">
    <location>
        <begin position="152"/>
        <end position="280"/>
    </location>
</feature>
<dbReference type="SUPFAM" id="SSF55729">
    <property type="entry name" value="Acyl-CoA N-acyltransferases (Nat)"/>
    <property type="match status" value="1"/>
</dbReference>
<evidence type="ECO:0000256" key="4">
    <source>
        <dbReference type="ARBA" id="ARBA00022984"/>
    </source>
</evidence>
<dbReference type="GO" id="GO:0008360">
    <property type="term" value="P:regulation of cell shape"/>
    <property type="evidence" value="ECO:0007669"/>
    <property type="project" value="UniProtKB-KW"/>
</dbReference>
<dbReference type="InterPro" id="IPR050644">
    <property type="entry name" value="PG_Glycine_Bridge_Synth"/>
</dbReference>
<dbReference type="GO" id="GO:0071555">
    <property type="term" value="P:cell wall organization"/>
    <property type="evidence" value="ECO:0007669"/>
    <property type="project" value="UniProtKB-KW"/>
</dbReference>
<keyword evidence="9" id="KW-1185">Reference proteome</keyword>
<evidence type="ECO:0000259" key="7">
    <source>
        <dbReference type="Pfam" id="PF13480"/>
    </source>
</evidence>
<keyword evidence="3" id="KW-0133">Cell shape</keyword>
<dbReference type="InterPro" id="IPR016181">
    <property type="entry name" value="Acyl_CoA_acyltransferase"/>
</dbReference>
<organism evidence="8 9">
    <name type="scientific">Georgenia satyanarayanai</name>
    <dbReference type="NCBI Taxonomy" id="860221"/>
    <lineage>
        <taxon>Bacteria</taxon>
        <taxon>Bacillati</taxon>
        <taxon>Actinomycetota</taxon>
        <taxon>Actinomycetes</taxon>
        <taxon>Micrococcales</taxon>
        <taxon>Bogoriellaceae</taxon>
        <taxon>Georgenia</taxon>
    </lineage>
</organism>
<accession>A0A2Y8ZX23</accession>
<evidence type="ECO:0000256" key="1">
    <source>
        <dbReference type="ARBA" id="ARBA00009943"/>
    </source>
</evidence>
<reference evidence="8 9" key="1">
    <citation type="submission" date="2016-10" db="EMBL/GenBank/DDBJ databases">
        <authorList>
            <person name="Cai Z."/>
        </authorList>
    </citation>
    <scope>NUCLEOTIDE SEQUENCE [LARGE SCALE GENOMIC DNA]</scope>
    <source>
        <strain evidence="8 9">CGMCC 1.10826</strain>
    </source>
</reference>
<evidence type="ECO:0000313" key="8">
    <source>
        <dbReference type="EMBL" id="SSA36871.1"/>
    </source>
</evidence>
<dbReference type="OrthoDB" id="3185680at2"/>
<dbReference type="InterPro" id="IPR003447">
    <property type="entry name" value="FEMABX"/>
</dbReference>
<evidence type="ECO:0000313" key="9">
    <source>
        <dbReference type="Proteomes" id="UP000250222"/>
    </source>
</evidence>
<evidence type="ECO:0000256" key="6">
    <source>
        <dbReference type="ARBA" id="ARBA00023316"/>
    </source>
</evidence>
<keyword evidence="5" id="KW-0012">Acyltransferase</keyword>
<gene>
    <name evidence="8" type="ORF">SAMN05216184_101525</name>
</gene>
<dbReference type="PANTHER" id="PTHR36174">
    <property type="entry name" value="LIPID II:GLYCINE GLYCYLTRANSFERASE"/>
    <property type="match status" value="1"/>
</dbReference>
<sequence>MEHSIRLVPLDDGEFAKLTADVDLPVEQSLAWDAYDRAVPGRRPWKRFAFLLDEEPAAVVALSEYLGRGFHYLWAKHGPVWLTEPTPELERALRERLVTGVRAVDPRLAFVRLHAAHPAEDLHPLLQSVTYDRTVVVELDGRSDDELLAGMKKRGRRDLRKGLREQPVECTEETGAPDFEPFYEVLRETAERDGFGVHPMSVYTTMLDALGPQHARLFVGRHDGAVQAWVIVTVHDGLATAYYAASTAAGRVHDVPTQLYWHIIRTLRDEGARSFDFMGIGSELAPSLEALTTMKTKFNPEPTEVAPAWDVPVRPLTYTALTKALAAKRSAVAAARRAVPAARRAVSREEETA</sequence>
<comment type="similarity">
    <text evidence="1">Belongs to the FemABX family.</text>
</comment>
<dbReference type="PANTHER" id="PTHR36174:SF1">
    <property type="entry name" value="LIPID II:GLYCINE GLYCYLTRANSFERASE"/>
    <property type="match status" value="1"/>
</dbReference>
<protein>
    <submittedName>
        <fullName evidence="8">Acetyltransferase (GNAT) domain-containing protein</fullName>
    </submittedName>
</protein>